<name>A0A6A5C128_NAEFO</name>
<dbReference type="VEuPathDB" id="AmoebaDB:NF0084740"/>
<dbReference type="VEuPathDB" id="AmoebaDB:FDP41_001959"/>
<feature type="region of interest" description="Disordered" evidence="7">
    <location>
        <begin position="88"/>
        <end position="148"/>
    </location>
</feature>
<dbReference type="CDD" id="cd07302">
    <property type="entry name" value="CHD"/>
    <property type="match status" value="1"/>
</dbReference>
<feature type="domain" description="PAS" evidence="8">
    <location>
        <begin position="353"/>
        <end position="423"/>
    </location>
</feature>
<dbReference type="VEuPathDB" id="AmoebaDB:NfTy_033440"/>
<evidence type="ECO:0000256" key="5">
    <source>
        <dbReference type="ARBA" id="ARBA00023136"/>
    </source>
</evidence>
<dbReference type="GO" id="GO:0004383">
    <property type="term" value="F:guanylate cyclase activity"/>
    <property type="evidence" value="ECO:0007669"/>
    <property type="project" value="TreeGrafter"/>
</dbReference>
<dbReference type="Gene3D" id="3.30.450.20">
    <property type="entry name" value="PAS domain"/>
    <property type="match status" value="1"/>
</dbReference>
<reference evidence="10 11" key="1">
    <citation type="journal article" date="2019" name="Sci. Rep.">
        <title>Nanopore sequencing improves the draft genome of the human pathogenic amoeba Naegleria fowleri.</title>
        <authorList>
            <person name="Liechti N."/>
            <person name="Schurch N."/>
            <person name="Bruggmann R."/>
            <person name="Wittwer M."/>
        </authorList>
    </citation>
    <scope>NUCLEOTIDE SEQUENCE [LARGE SCALE GENOMIC DNA]</scope>
    <source>
        <strain evidence="10 11">ATCC 30894</strain>
    </source>
</reference>
<comment type="caution">
    <text evidence="10">The sequence shown here is derived from an EMBL/GenBank/DDBJ whole genome shotgun (WGS) entry which is preliminary data.</text>
</comment>
<evidence type="ECO:0000259" key="9">
    <source>
        <dbReference type="PROSITE" id="PS50125"/>
    </source>
</evidence>
<dbReference type="InterPro" id="IPR000014">
    <property type="entry name" value="PAS"/>
</dbReference>
<comment type="subcellular location">
    <subcellularLocation>
        <location evidence="1">Membrane</location>
    </subcellularLocation>
</comment>
<dbReference type="SMART" id="SM00091">
    <property type="entry name" value="PAS"/>
    <property type="match status" value="2"/>
</dbReference>
<dbReference type="Gene3D" id="3.30.70.1230">
    <property type="entry name" value="Nucleotide cyclase"/>
    <property type="match status" value="1"/>
</dbReference>
<dbReference type="NCBIfam" id="TIGR00229">
    <property type="entry name" value="sensory_box"/>
    <property type="match status" value="1"/>
</dbReference>
<dbReference type="OMA" id="FVAYMEV"/>
<dbReference type="CDD" id="cd00130">
    <property type="entry name" value="PAS"/>
    <property type="match status" value="1"/>
</dbReference>
<dbReference type="PANTHER" id="PTHR11920:SF335">
    <property type="entry name" value="GUANYLATE CYCLASE"/>
    <property type="match status" value="1"/>
</dbReference>
<dbReference type="Pfam" id="PF00211">
    <property type="entry name" value="Guanylate_cyc"/>
    <property type="match status" value="1"/>
</dbReference>
<evidence type="ECO:0008006" key="12">
    <source>
        <dbReference type="Google" id="ProtNLM"/>
    </source>
</evidence>
<dbReference type="SUPFAM" id="SSF55073">
    <property type="entry name" value="Nucleotide cyclase"/>
    <property type="match status" value="1"/>
</dbReference>
<evidence type="ECO:0000256" key="1">
    <source>
        <dbReference type="ARBA" id="ARBA00004370"/>
    </source>
</evidence>
<dbReference type="PROSITE" id="PS50125">
    <property type="entry name" value="GUANYLATE_CYCLASE_2"/>
    <property type="match status" value="1"/>
</dbReference>
<dbReference type="GO" id="GO:0001653">
    <property type="term" value="F:peptide receptor activity"/>
    <property type="evidence" value="ECO:0007669"/>
    <property type="project" value="TreeGrafter"/>
</dbReference>
<evidence type="ECO:0000256" key="6">
    <source>
        <dbReference type="ARBA" id="ARBA00023239"/>
    </source>
</evidence>
<keyword evidence="2" id="KW-0812">Transmembrane</keyword>
<sequence length="696" mass="78318">MPTHPLVDSLHSKGKDADYHEEEEYVDPDEELDASKIKEKQEAIKRMLILAKMAQKYNLDDEQLFDDDGEYDDNDTTATMAGSIQAERLNSTQPRHPKLSEMNSSQQLGGSTYSVESSSQKMTPSQQQHNLSSSNISDSSQRKRGISRRLASTMASRNKLLDSANFDTMSTGSDDMSDTQSQIISDGATTSGVLVTHQKDFIQLNNLMAQFMMCGFPVIIFDNFATVVFLNKEAEDLFGVYSFSVLGEHVGDLFLEDSVCEIHNLIEMYTGRNVSHSSSTTSFTSKHFSPEDLKKKKESLMKIRILRAKSTTLKTFFSVRCRFTCINKLGAEHFVAYMEVMKESAEEKKEMAMRQVYEAITELSVIPIVSISQVGIIQTFNGACSQTFGYQKKEAIGKNVKMLCNDKDRAKHDYYLSRYQKTGEKRVVDKTRLLKAKTKKGKVIRIELRVSEVVDPNSGTTTFVGFIRDLKNMLTKEEQLTMLADKIFPKNVAQRISLGEKVIDVFDLCSVLFCDIVGFTKMSHGKRPEEVVSMLHEIFGSFDDVCTAFQLEKIKTIGDCYFLASGIPKYDPEHADKVVKGGLAMIRVIQHFCKKHEPLDLQVRIGIHSSGDIIAGVVGRTKQTYDLFGKGVEIAQLIEATGKTNQIHITDTCYSELQSEKLKSLFSENYAQNTELNLEKIGTVVIPEKTWITELQ</sequence>
<keyword evidence="5" id="KW-0472">Membrane</keyword>
<dbReference type="SMART" id="SM00044">
    <property type="entry name" value="CYCc"/>
    <property type="match status" value="1"/>
</dbReference>
<keyword evidence="3" id="KW-0547">Nucleotide-binding</keyword>
<dbReference type="RefSeq" id="XP_044563602.1">
    <property type="nucleotide sequence ID" value="XM_044705100.1"/>
</dbReference>
<dbReference type="InterPro" id="IPR013767">
    <property type="entry name" value="PAS_fold"/>
</dbReference>
<proteinExistence type="predicted"/>
<evidence type="ECO:0000313" key="10">
    <source>
        <dbReference type="EMBL" id="KAF0978889.1"/>
    </source>
</evidence>
<dbReference type="GO" id="GO:0000166">
    <property type="term" value="F:nucleotide binding"/>
    <property type="evidence" value="ECO:0007669"/>
    <property type="project" value="UniProtKB-KW"/>
</dbReference>
<evidence type="ECO:0000256" key="7">
    <source>
        <dbReference type="SAM" id="MobiDB-lite"/>
    </source>
</evidence>
<dbReference type="GeneID" id="68109177"/>
<dbReference type="GO" id="GO:0035556">
    <property type="term" value="P:intracellular signal transduction"/>
    <property type="evidence" value="ECO:0007669"/>
    <property type="project" value="InterPro"/>
</dbReference>
<dbReference type="PANTHER" id="PTHR11920">
    <property type="entry name" value="GUANYLYL CYCLASE"/>
    <property type="match status" value="1"/>
</dbReference>
<accession>A0A6A5C128</accession>
<dbReference type="PROSITE" id="PS50112">
    <property type="entry name" value="PAS"/>
    <property type="match status" value="1"/>
</dbReference>
<feature type="compositionally biased region" description="Acidic residues" evidence="7">
    <location>
        <begin position="19"/>
        <end position="32"/>
    </location>
</feature>
<dbReference type="Pfam" id="PF13188">
    <property type="entry name" value="PAS_8"/>
    <property type="match status" value="1"/>
</dbReference>
<evidence type="ECO:0000313" key="11">
    <source>
        <dbReference type="Proteomes" id="UP000444721"/>
    </source>
</evidence>
<dbReference type="VEuPathDB" id="AmoebaDB:NF0008850"/>
<dbReference type="OrthoDB" id="2107370at2759"/>
<evidence type="ECO:0000256" key="2">
    <source>
        <dbReference type="ARBA" id="ARBA00022692"/>
    </source>
</evidence>
<dbReference type="Pfam" id="PF00989">
    <property type="entry name" value="PAS"/>
    <property type="match status" value="1"/>
</dbReference>
<dbReference type="EMBL" id="VFQX01000028">
    <property type="protein sequence ID" value="KAF0978889.1"/>
    <property type="molecule type" value="Genomic_DNA"/>
</dbReference>
<feature type="compositionally biased region" description="Polar residues" evidence="7">
    <location>
        <begin position="101"/>
        <end position="131"/>
    </location>
</feature>
<dbReference type="AlphaFoldDB" id="A0A6A5C128"/>
<dbReference type="SUPFAM" id="SSF55785">
    <property type="entry name" value="PYP-like sensor domain (PAS domain)"/>
    <property type="match status" value="1"/>
</dbReference>
<dbReference type="GO" id="GO:0005886">
    <property type="term" value="C:plasma membrane"/>
    <property type="evidence" value="ECO:0007669"/>
    <property type="project" value="TreeGrafter"/>
</dbReference>
<evidence type="ECO:0000259" key="8">
    <source>
        <dbReference type="PROSITE" id="PS50112"/>
    </source>
</evidence>
<organism evidence="10 11">
    <name type="scientific">Naegleria fowleri</name>
    <name type="common">Brain eating amoeba</name>
    <dbReference type="NCBI Taxonomy" id="5763"/>
    <lineage>
        <taxon>Eukaryota</taxon>
        <taxon>Discoba</taxon>
        <taxon>Heterolobosea</taxon>
        <taxon>Tetramitia</taxon>
        <taxon>Eutetramitia</taxon>
        <taxon>Vahlkampfiidae</taxon>
        <taxon>Naegleria</taxon>
    </lineage>
</organism>
<dbReference type="GO" id="GO:0007168">
    <property type="term" value="P:receptor guanylyl cyclase signaling pathway"/>
    <property type="evidence" value="ECO:0007669"/>
    <property type="project" value="TreeGrafter"/>
</dbReference>
<dbReference type="InterPro" id="IPR050401">
    <property type="entry name" value="Cyclic_nucleotide_synthase"/>
</dbReference>
<dbReference type="Proteomes" id="UP000444721">
    <property type="component" value="Unassembled WGS sequence"/>
</dbReference>
<dbReference type="InterPro" id="IPR001054">
    <property type="entry name" value="A/G_cyclase"/>
</dbReference>
<dbReference type="InterPro" id="IPR035965">
    <property type="entry name" value="PAS-like_dom_sf"/>
</dbReference>
<keyword evidence="4" id="KW-1133">Transmembrane helix</keyword>
<gene>
    <name evidence="10" type="ORF">FDP41_001959</name>
</gene>
<keyword evidence="11" id="KW-1185">Reference proteome</keyword>
<feature type="region of interest" description="Disordered" evidence="7">
    <location>
        <begin position="1"/>
        <end position="34"/>
    </location>
</feature>
<dbReference type="GO" id="GO:0006355">
    <property type="term" value="P:regulation of DNA-templated transcription"/>
    <property type="evidence" value="ECO:0007669"/>
    <property type="project" value="InterPro"/>
</dbReference>
<protein>
    <recommendedName>
        <fullName evidence="12">Guanylate cyclase</fullName>
    </recommendedName>
</protein>
<dbReference type="InterPro" id="IPR029787">
    <property type="entry name" value="Nucleotide_cyclase"/>
</dbReference>
<keyword evidence="6" id="KW-0456">Lyase</keyword>
<evidence type="ECO:0000256" key="3">
    <source>
        <dbReference type="ARBA" id="ARBA00022741"/>
    </source>
</evidence>
<feature type="domain" description="Guanylate cyclase" evidence="9">
    <location>
        <begin position="510"/>
        <end position="639"/>
    </location>
</feature>
<evidence type="ECO:0000256" key="4">
    <source>
        <dbReference type="ARBA" id="ARBA00022989"/>
    </source>
</evidence>
<dbReference type="GO" id="GO:0004016">
    <property type="term" value="F:adenylate cyclase activity"/>
    <property type="evidence" value="ECO:0007669"/>
    <property type="project" value="TreeGrafter"/>
</dbReference>